<dbReference type="InterPro" id="IPR027417">
    <property type="entry name" value="P-loop_NTPase"/>
</dbReference>
<dbReference type="AlphaFoldDB" id="A0AAV5VYK8"/>
<dbReference type="SUPFAM" id="SSF52540">
    <property type="entry name" value="P-loop containing nucleoside triphosphate hydrolases"/>
    <property type="match status" value="1"/>
</dbReference>
<dbReference type="GO" id="GO:0016787">
    <property type="term" value="F:hydrolase activity"/>
    <property type="evidence" value="ECO:0007669"/>
    <property type="project" value="UniProtKB-KW"/>
</dbReference>
<dbReference type="PANTHER" id="PTHR43788">
    <property type="entry name" value="DNA2/NAM7 HELICASE FAMILY MEMBER"/>
    <property type="match status" value="1"/>
</dbReference>
<evidence type="ECO:0000256" key="1">
    <source>
        <dbReference type="ARBA" id="ARBA00022741"/>
    </source>
</evidence>
<protein>
    <recommendedName>
        <fullName evidence="5">DNA2/NAM7 helicase helicase domain-containing protein</fullName>
    </recommendedName>
</protein>
<dbReference type="GO" id="GO:0005524">
    <property type="term" value="F:ATP binding"/>
    <property type="evidence" value="ECO:0007669"/>
    <property type="project" value="UniProtKB-KW"/>
</dbReference>
<proteinExistence type="predicted"/>
<evidence type="ECO:0000256" key="3">
    <source>
        <dbReference type="ARBA" id="ARBA00022806"/>
    </source>
</evidence>
<dbReference type="PANTHER" id="PTHR43788:SF16">
    <property type="entry name" value="HELICASE WITH ZINC FINGER 2"/>
    <property type="match status" value="1"/>
</dbReference>
<feature type="non-terminal residue" evidence="6">
    <location>
        <position position="1"/>
    </location>
</feature>
<feature type="domain" description="DNA2/NAM7 helicase helicase" evidence="5">
    <location>
        <begin position="102"/>
        <end position="215"/>
    </location>
</feature>
<name>A0AAV5VYK8_9BILA</name>
<evidence type="ECO:0000256" key="4">
    <source>
        <dbReference type="ARBA" id="ARBA00022840"/>
    </source>
</evidence>
<dbReference type="Pfam" id="PF13086">
    <property type="entry name" value="AAA_11"/>
    <property type="match status" value="1"/>
</dbReference>
<gene>
    <name evidence="6" type="ORF">PFISCL1PPCAC_15780</name>
</gene>
<sequence>RDGTQLLLNTEQSRVVRMYTEEERGSAPRVFCVLSPPGSGKTTVAAAMAAALNVAVDNMGAALAQLEYGGAKIYNMKSNQKLDPHQPTPFDYFDSIDDYGRRLWQKKKDDLEAERRSGSRKYQNVAKKYDEKLTDERRDFEKTASPTIILSTVEMMLFKMFAARSNIAGIMSRVDRIIIDEASLLTEAALFCIIRRFPHARLILIGDDRQLPPFMYDERILGHELAGRPSLSVAMKNRAAPIIRLTEVYRAPPSLVEPYNRLAYGGTLRSRKPEGAYPLSDLGLIPSGCPQLLFIDVQGSQERDSRNMSLSNENEKMILIR</sequence>
<dbReference type="GO" id="GO:0043139">
    <property type="term" value="F:5'-3' DNA helicase activity"/>
    <property type="evidence" value="ECO:0007669"/>
    <property type="project" value="TreeGrafter"/>
</dbReference>
<dbReference type="InterPro" id="IPR041677">
    <property type="entry name" value="DNA2/NAM7_AAA_11"/>
</dbReference>
<evidence type="ECO:0000256" key="2">
    <source>
        <dbReference type="ARBA" id="ARBA00022801"/>
    </source>
</evidence>
<accession>A0AAV5VYK8</accession>
<evidence type="ECO:0000259" key="5">
    <source>
        <dbReference type="Pfam" id="PF13086"/>
    </source>
</evidence>
<dbReference type="EMBL" id="BTSY01000004">
    <property type="protein sequence ID" value="GMT24483.1"/>
    <property type="molecule type" value="Genomic_DNA"/>
</dbReference>
<evidence type="ECO:0000313" key="7">
    <source>
        <dbReference type="Proteomes" id="UP001432322"/>
    </source>
</evidence>
<keyword evidence="1" id="KW-0547">Nucleotide-binding</keyword>
<keyword evidence="7" id="KW-1185">Reference proteome</keyword>
<dbReference type="Gene3D" id="3.40.50.300">
    <property type="entry name" value="P-loop containing nucleotide triphosphate hydrolases"/>
    <property type="match status" value="1"/>
</dbReference>
<evidence type="ECO:0000313" key="6">
    <source>
        <dbReference type="EMBL" id="GMT24483.1"/>
    </source>
</evidence>
<keyword evidence="4" id="KW-0067">ATP-binding</keyword>
<reference evidence="6" key="1">
    <citation type="submission" date="2023-10" db="EMBL/GenBank/DDBJ databases">
        <title>Genome assembly of Pristionchus species.</title>
        <authorList>
            <person name="Yoshida K."/>
            <person name="Sommer R.J."/>
        </authorList>
    </citation>
    <scope>NUCLEOTIDE SEQUENCE</scope>
    <source>
        <strain evidence="6">RS5133</strain>
    </source>
</reference>
<dbReference type="Proteomes" id="UP001432322">
    <property type="component" value="Unassembled WGS sequence"/>
</dbReference>
<keyword evidence="2" id="KW-0378">Hydrolase</keyword>
<comment type="caution">
    <text evidence="6">The sequence shown here is derived from an EMBL/GenBank/DDBJ whole genome shotgun (WGS) entry which is preliminary data.</text>
</comment>
<keyword evidence="3" id="KW-0347">Helicase</keyword>
<dbReference type="InterPro" id="IPR050534">
    <property type="entry name" value="Coronavir_polyprotein_1ab"/>
</dbReference>
<organism evidence="6 7">
    <name type="scientific">Pristionchus fissidentatus</name>
    <dbReference type="NCBI Taxonomy" id="1538716"/>
    <lineage>
        <taxon>Eukaryota</taxon>
        <taxon>Metazoa</taxon>
        <taxon>Ecdysozoa</taxon>
        <taxon>Nematoda</taxon>
        <taxon>Chromadorea</taxon>
        <taxon>Rhabditida</taxon>
        <taxon>Rhabditina</taxon>
        <taxon>Diplogasteromorpha</taxon>
        <taxon>Diplogasteroidea</taxon>
        <taxon>Neodiplogasteridae</taxon>
        <taxon>Pristionchus</taxon>
    </lineage>
</organism>